<dbReference type="RefSeq" id="WP_078927943.1">
    <property type="nucleotide sequence ID" value="NZ_FUXX01000003.1"/>
</dbReference>
<reference evidence="2" key="1">
    <citation type="submission" date="2017-02" db="EMBL/GenBank/DDBJ databases">
        <authorList>
            <person name="Varghese N."/>
            <person name="Submissions S."/>
        </authorList>
    </citation>
    <scope>NUCLEOTIDE SEQUENCE [LARGE SCALE GENOMIC DNA]</scope>
    <source>
        <strain evidence="2">DSM 3072</strain>
    </source>
</reference>
<organism evidence="1 2">
    <name type="scientific">Succinivibrio dextrinosolvens DSM 3072</name>
    <dbReference type="NCBI Taxonomy" id="1123324"/>
    <lineage>
        <taxon>Bacteria</taxon>
        <taxon>Pseudomonadati</taxon>
        <taxon>Pseudomonadota</taxon>
        <taxon>Gammaproteobacteria</taxon>
        <taxon>Aeromonadales</taxon>
        <taxon>Succinivibrionaceae</taxon>
        <taxon>Succinivibrio</taxon>
    </lineage>
</organism>
<dbReference type="Proteomes" id="UP000242432">
    <property type="component" value="Unassembled WGS sequence"/>
</dbReference>
<name>A0A1T4UZA9_9GAMM</name>
<accession>A0A1T4UZA9</accession>
<dbReference type="EMBL" id="FUXX01000003">
    <property type="protein sequence ID" value="SKA58040.1"/>
    <property type="molecule type" value="Genomic_DNA"/>
</dbReference>
<evidence type="ECO:0000313" key="2">
    <source>
        <dbReference type="Proteomes" id="UP000242432"/>
    </source>
</evidence>
<protein>
    <submittedName>
        <fullName evidence="1">Uncharacterized protein</fullName>
    </submittedName>
</protein>
<sequence length="321" mass="37923">MDKSDFKIEGYLPKIKEALISRDKNKIDALIEKIRFQISESNTEELKQAFISLWKNWFSLCAAEELEEYSEYLPDDTDLFSLKGVEDAILMLAGVYENEEDEYAILYEPIFNKIKTQDGYEAYDTLLIVLNQLFKLRKNLINTDHHPLNCKLRLDLVERLNALLMAKQKDLYNRAIEVFFAVKPYLKGRYFNLEATLDFDEELPEDFQDQSNRMKKLWKYMSNPELNNRGEFSIAKLSIYDKENIPSLNSFLYLSDYEDDWSHLLSGECGCYYLLPEIQTLRNIGYAMHNLSDHLNYSIHEVIYATKFKCELNFEIKEMEL</sequence>
<proteinExistence type="predicted"/>
<dbReference type="AlphaFoldDB" id="A0A1T4UZA9"/>
<keyword evidence="2" id="KW-1185">Reference proteome</keyword>
<evidence type="ECO:0000313" key="1">
    <source>
        <dbReference type="EMBL" id="SKA58040.1"/>
    </source>
</evidence>
<gene>
    <name evidence="1" type="ORF">SAMN02745213_00325</name>
</gene>